<feature type="region of interest" description="Domain IV, binds dsDNA" evidence="8">
    <location>
        <begin position="390"/>
        <end position="511"/>
    </location>
</feature>
<evidence type="ECO:0000256" key="3">
    <source>
        <dbReference type="ARBA" id="ARBA00022705"/>
    </source>
</evidence>
<dbReference type="Gene3D" id="3.30.300.180">
    <property type="match status" value="1"/>
</dbReference>
<feature type="binding site" evidence="8">
    <location>
        <position position="217"/>
    </location>
    <ligand>
        <name>ATP</name>
        <dbReference type="ChEBI" id="CHEBI:30616"/>
    </ligand>
</feature>
<organism evidence="15">
    <name type="scientific">Oceaniferula spumae</name>
    <dbReference type="NCBI Taxonomy" id="2979115"/>
    <lineage>
        <taxon>Bacteria</taxon>
        <taxon>Pseudomonadati</taxon>
        <taxon>Verrucomicrobiota</taxon>
        <taxon>Verrucomicrobiia</taxon>
        <taxon>Verrucomicrobiales</taxon>
        <taxon>Verrucomicrobiaceae</taxon>
        <taxon>Oceaniferula</taxon>
    </lineage>
</organism>
<dbReference type="PANTHER" id="PTHR30050">
    <property type="entry name" value="CHROMOSOMAL REPLICATION INITIATOR PROTEIN DNAA"/>
    <property type="match status" value="1"/>
</dbReference>
<comment type="subunit">
    <text evidence="8">Oligomerizes as a right-handed, spiral filament on DNA at oriC.</text>
</comment>
<dbReference type="InterPro" id="IPR027417">
    <property type="entry name" value="P-loop_NTPase"/>
</dbReference>
<dbReference type="SUPFAM" id="SSF52540">
    <property type="entry name" value="P-loop containing nucleoside triphosphate hydrolases"/>
    <property type="match status" value="1"/>
</dbReference>
<feature type="domain" description="AAA+ ATPase" evidence="13">
    <location>
        <begin position="206"/>
        <end position="340"/>
    </location>
</feature>
<evidence type="ECO:0000256" key="1">
    <source>
        <dbReference type="ARBA" id="ARBA00006583"/>
    </source>
</evidence>
<feature type="binding site" evidence="8">
    <location>
        <position position="219"/>
    </location>
    <ligand>
        <name>ATP</name>
        <dbReference type="ChEBI" id="CHEBI:30616"/>
    </ligand>
</feature>
<dbReference type="EMBL" id="AP026866">
    <property type="protein sequence ID" value="BDS04961.1"/>
    <property type="molecule type" value="Genomic_DNA"/>
</dbReference>
<evidence type="ECO:0000256" key="5">
    <source>
        <dbReference type="ARBA" id="ARBA00022840"/>
    </source>
</evidence>
<dbReference type="InterPro" id="IPR001957">
    <property type="entry name" value="Chromosome_initiator_DnaA"/>
</dbReference>
<dbReference type="AlphaFoldDB" id="A0AAT9FG80"/>
<keyword evidence="2 8" id="KW-0963">Cytoplasm</keyword>
<comment type="domain">
    <text evidence="8">Domain I is involved in oligomerization and binding regulators, domain II is flexibile and of varying length in different bacteria, domain III forms the AAA+ region, while domain IV binds dsDNA.</text>
</comment>
<evidence type="ECO:0000256" key="9">
    <source>
        <dbReference type="NCBIfam" id="TIGR00362"/>
    </source>
</evidence>
<keyword evidence="4 8" id="KW-0547">Nucleotide-binding</keyword>
<dbReference type="InterPro" id="IPR013159">
    <property type="entry name" value="DnaA_C"/>
</dbReference>
<dbReference type="HAMAP" id="MF_00377">
    <property type="entry name" value="DnaA_bact"/>
    <property type="match status" value="1"/>
</dbReference>
<feature type="binding site" evidence="8">
    <location>
        <position position="220"/>
    </location>
    <ligand>
        <name>ATP</name>
        <dbReference type="ChEBI" id="CHEBI:30616"/>
    </ligand>
</feature>
<dbReference type="InterPro" id="IPR003593">
    <property type="entry name" value="AAA+_ATPase"/>
</dbReference>
<dbReference type="GO" id="GO:0003688">
    <property type="term" value="F:DNA replication origin binding"/>
    <property type="evidence" value="ECO:0007669"/>
    <property type="project" value="UniProtKB-UniRule"/>
</dbReference>
<evidence type="ECO:0000259" key="13">
    <source>
        <dbReference type="SMART" id="SM00382"/>
    </source>
</evidence>
<dbReference type="FunFam" id="3.40.50.300:FF:000668">
    <property type="entry name" value="Chromosomal replication initiator protein DnaA"/>
    <property type="match status" value="1"/>
</dbReference>
<evidence type="ECO:0000256" key="6">
    <source>
        <dbReference type="ARBA" id="ARBA00023121"/>
    </source>
</evidence>
<keyword evidence="3 8" id="KW-0235">DNA replication</keyword>
<dbReference type="Gene3D" id="3.40.50.300">
    <property type="entry name" value="P-loop containing nucleotide triphosphate hydrolases"/>
    <property type="match status" value="1"/>
</dbReference>
<evidence type="ECO:0000256" key="2">
    <source>
        <dbReference type="ARBA" id="ARBA00022490"/>
    </source>
</evidence>
<dbReference type="InterPro" id="IPR010921">
    <property type="entry name" value="Trp_repressor/repl_initiator"/>
</dbReference>
<accession>A0AAT9FG80</accession>
<feature type="binding site" evidence="8">
    <location>
        <position position="221"/>
    </location>
    <ligand>
        <name>ATP</name>
        <dbReference type="ChEBI" id="CHEBI:30616"/>
    </ligand>
</feature>
<feature type="region of interest" description="Domain I, interacts with DnaA modulators" evidence="8">
    <location>
        <begin position="1"/>
        <end position="127"/>
    </location>
</feature>
<protein>
    <recommendedName>
        <fullName evidence="8 9">Chromosomal replication initiator protein DnaA</fullName>
    </recommendedName>
</protein>
<name>A0AAT9FG80_9BACT</name>
<sequence length="511" mass="57716">MKETSTALDLNSDIQTETNEIEFASDQGEMTKLWNKVSESLKELVSGDAFHRWFESARLVSMNETEAVLAVESDMHQVWIETNYLPEVQTAFSRASKLPCKVKVIVDDVQPEPNKISNIADQNEESSDESDTTGEDLLTSVKFSSQKASSQNFGKNVSFEGEPAIGRKLKLAGLNPQFSFDRFVVGQNNEFAHAACTAVASAAKAVYNPLFIHGDSGLGKTHLMQAIGQKLMESDPSAKVVYLTCEKFTNEFIDMVRKGTLEKFRRKYRRADILLIDDIQFLAGKERSQEEFFHTFNELLDLQSQVVLTSDRPASELKNVEPRLVSRFESGLTVELQPPGIETRLAILRRKMEDWDVKLADEILNMLAERIQSNVRRLEGGLVRIATYASLGSEQVTVERAEFLLKDILREEGQKRVTVDSIQKAVSEHFDLRMADMTSRRRPTNIAFPRQIAMYLSRHLTPCSLVEIGEAFGGRDHGTVIYACRKVKQRIESEPQVRDAVDILITVLKRK</sequence>
<dbReference type="GO" id="GO:0006270">
    <property type="term" value="P:DNA replication initiation"/>
    <property type="evidence" value="ECO:0007669"/>
    <property type="project" value="UniProtKB-UniRule"/>
</dbReference>
<evidence type="ECO:0000256" key="12">
    <source>
        <dbReference type="SAM" id="MobiDB-lite"/>
    </source>
</evidence>
<proteinExistence type="inferred from homology"/>
<keyword evidence="5 8" id="KW-0067">ATP-binding</keyword>
<dbReference type="KEGG" id="osu:NT6N_00010"/>
<evidence type="ECO:0000256" key="11">
    <source>
        <dbReference type="RuleBase" id="RU004227"/>
    </source>
</evidence>
<feature type="region of interest" description="Domain III, AAA+ region" evidence="8">
    <location>
        <begin position="173"/>
        <end position="389"/>
    </location>
</feature>
<dbReference type="GO" id="GO:0005886">
    <property type="term" value="C:plasma membrane"/>
    <property type="evidence" value="ECO:0007669"/>
    <property type="project" value="TreeGrafter"/>
</dbReference>
<comment type="function">
    <text evidence="8 10">Plays an essential role in the initiation and regulation of chromosomal replication. ATP-DnaA binds to the origin of replication (oriC) to initiate formation of the DNA replication initiation complex once per cell cycle. Binds the DnaA box (a 9 base pair repeat at the origin) and separates the double-stranded (ds)DNA. Forms a right-handed helical filament on oriC DNA; dsDNA binds to the exterior of the filament while single-stranded (ss)DNA is stabiized in the filament's interior. The ATP-DnaA-oriC complex binds and stabilizes one strand of the AT-rich DNA unwinding element (DUE), permitting loading of DNA polymerase. After initiation quickly degrades to an ADP-DnaA complex that is not apt for DNA replication. Binds acidic phospholipids.</text>
</comment>
<evidence type="ECO:0000313" key="15">
    <source>
        <dbReference type="EMBL" id="BDS04961.1"/>
    </source>
</evidence>
<dbReference type="Pfam" id="PF00308">
    <property type="entry name" value="Bac_DnaA"/>
    <property type="match status" value="1"/>
</dbReference>
<evidence type="ECO:0000256" key="8">
    <source>
        <dbReference type="HAMAP-Rule" id="MF_00377"/>
    </source>
</evidence>
<comment type="caution">
    <text evidence="8">Lacks conserved residue(s) required for the propagation of feature annotation.</text>
</comment>
<reference evidence="15" key="1">
    <citation type="submission" date="2024-07" db="EMBL/GenBank/DDBJ databases">
        <title>Complete genome sequence of Verrucomicrobiaceae bacterium NT6N.</title>
        <authorList>
            <person name="Huang C."/>
            <person name="Takami H."/>
            <person name="Hamasaki K."/>
        </authorList>
    </citation>
    <scope>NUCLEOTIDE SEQUENCE</scope>
    <source>
        <strain evidence="15">NT6N</strain>
    </source>
</reference>
<dbReference type="InterPro" id="IPR024633">
    <property type="entry name" value="DnaA_N_dom"/>
</dbReference>
<dbReference type="Gene3D" id="1.10.1750.10">
    <property type="match status" value="1"/>
</dbReference>
<evidence type="ECO:0000256" key="10">
    <source>
        <dbReference type="RuleBase" id="RU000577"/>
    </source>
</evidence>
<dbReference type="Pfam" id="PF08299">
    <property type="entry name" value="Bac_DnaA_C"/>
    <property type="match status" value="1"/>
</dbReference>
<comment type="subcellular location">
    <subcellularLocation>
        <location evidence="8">Cytoplasm</location>
    </subcellularLocation>
</comment>
<dbReference type="SMART" id="SM00760">
    <property type="entry name" value="Bac_DnaA_C"/>
    <property type="match status" value="1"/>
</dbReference>
<feature type="region of interest" description="Disordered" evidence="12">
    <location>
        <begin position="113"/>
        <end position="134"/>
    </location>
</feature>
<dbReference type="CDD" id="cd06571">
    <property type="entry name" value="Bac_DnaA_C"/>
    <property type="match status" value="1"/>
</dbReference>
<keyword evidence="6 8" id="KW-0446">Lipid-binding</keyword>
<dbReference type="CDD" id="cd00009">
    <property type="entry name" value="AAA"/>
    <property type="match status" value="1"/>
</dbReference>
<comment type="similarity">
    <text evidence="1 8 11">Belongs to the DnaA family.</text>
</comment>
<dbReference type="GO" id="GO:0008289">
    <property type="term" value="F:lipid binding"/>
    <property type="evidence" value="ECO:0007669"/>
    <property type="project" value="UniProtKB-KW"/>
</dbReference>
<dbReference type="GO" id="GO:0005737">
    <property type="term" value="C:cytoplasm"/>
    <property type="evidence" value="ECO:0007669"/>
    <property type="project" value="UniProtKB-SubCell"/>
</dbReference>
<dbReference type="SMART" id="SM00382">
    <property type="entry name" value="AAA"/>
    <property type="match status" value="1"/>
</dbReference>
<evidence type="ECO:0000256" key="7">
    <source>
        <dbReference type="ARBA" id="ARBA00023125"/>
    </source>
</evidence>
<dbReference type="PANTHER" id="PTHR30050:SF2">
    <property type="entry name" value="CHROMOSOMAL REPLICATION INITIATOR PROTEIN DNAA"/>
    <property type="match status" value="1"/>
</dbReference>
<dbReference type="PRINTS" id="PR00051">
    <property type="entry name" value="DNAA"/>
</dbReference>
<dbReference type="InterPro" id="IPR038454">
    <property type="entry name" value="DnaA_N_sf"/>
</dbReference>
<keyword evidence="7 8" id="KW-0238">DNA-binding</keyword>
<dbReference type="InterPro" id="IPR013317">
    <property type="entry name" value="DnaA_dom"/>
</dbReference>
<evidence type="ECO:0000259" key="14">
    <source>
        <dbReference type="SMART" id="SM00760"/>
    </source>
</evidence>
<dbReference type="SUPFAM" id="SSF48295">
    <property type="entry name" value="TrpR-like"/>
    <property type="match status" value="1"/>
</dbReference>
<dbReference type="NCBIfam" id="TIGR00362">
    <property type="entry name" value="DnaA"/>
    <property type="match status" value="1"/>
</dbReference>
<dbReference type="GO" id="GO:0005524">
    <property type="term" value="F:ATP binding"/>
    <property type="evidence" value="ECO:0007669"/>
    <property type="project" value="UniProtKB-UniRule"/>
</dbReference>
<feature type="compositionally biased region" description="Acidic residues" evidence="12">
    <location>
        <begin position="122"/>
        <end position="134"/>
    </location>
</feature>
<dbReference type="Pfam" id="PF11638">
    <property type="entry name" value="DnaA_N"/>
    <property type="match status" value="1"/>
</dbReference>
<evidence type="ECO:0000256" key="4">
    <source>
        <dbReference type="ARBA" id="ARBA00022741"/>
    </source>
</evidence>
<dbReference type="InterPro" id="IPR020591">
    <property type="entry name" value="Chromosome_initiator_DnaA-like"/>
</dbReference>
<gene>
    <name evidence="8 15" type="primary">dnaA</name>
    <name evidence="15" type="ORF">NT6N_00010</name>
</gene>
<dbReference type="Gene3D" id="1.10.8.60">
    <property type="match status" value="1"/>
</dbReference>
<feature type="domain" description="Chromosomal replication initiator DnaA C-terminal" evidence="14">
    <location>
        <begin position="418"/>
        <end position="487"/>
    </location>
</feature>
<dbReference type="GO" id="GO:0006275">
    <property type="term" value="P:regulation of DNA replication"/>
    <property type="evidence" value="ECO:0007669"/>
    <property type="project" value="UniProtKB-UniRule"/>
</dbReference>